<sequence>MRHPPGWLRDRPGGMRLRDRMALAVLAGLAVAGGAGGAVGVLLGVFSVPLVFGGVSLWRSPRPTGRRHSELPDALDFLAVCLEAGLPVTAATETVAAVSPEETRLTLQGVASHLALGRAGAEAWGSLRDDPVWGRAAADIVRSERSGTALVAVLRMHADDARRELRDEATKKARTVGVRSAVPLMVCFLPAFVLVGVVPIVAGLMTKLF</sequence>
<protein>
    <recommendedName>
        <fullName evidence="7">Type II secretion system protein GspF domain-containing protein</fullName>
    </recommendedName>
</protein>
<evidence type="ECO:0000259" key="7">
    <source>
        <dbReference type="Pfam" id="PF00482"/>
    </source>
</evidence>
<proteinExistence type="predicted"/>
<evidence type="ECO:0000256" key="6">
    <source>
        <dbReference type="SAM" id="Phobius"/>
    </source>
</evidence>
<comment type="subcellular location">
    <subcellularLocation>
        <location evidence="1">Cell membrane</location>
        <topology evidence="1">Multi-pass membrane protein</topology>
    </subcellularLocation>
</comment>
<keyword evidence="5 6" id="KW-0472">Membrane</keyword>
<dbReference type="InterPro" id="IPR042094">
    <property type="entry name" value="T2SS_GspF_sf"/>
</dbReference>
<organism evidence="8 9">
    <name type="scientific">Tessaracoccus flavus</name>
    <dbReference type="NCBI Taxonomy" id="1610493"/>
    <lineage>
        <taxon>Bacteria</taxon>
        <taxon>Bacillati</taxon>
        <taxon>Actinomycetota</taxon>
        <taxon>Actinomycetes</taxon>
        <taxon>Propionibacteriales</taxon>
        <taxon>Propionibacteriaceae</taxon>
        <taxon>Tessaracoccus</taxon>
    </lineage>
</organism>
<evidence type="ECO:0000313" key="9">
    <source>
        <dbReference type="Proteomes" id="UP000188324"/>
    </source>
</evidence>
<feature type="domain" description="Type II secretion system protein GspF" evidence="7">
    <location>
        <begin position="75"/>
        <end position="197"/>
    </location>
</feature>
<accession>A0A1Q2CC00</accession>
<evidence type="ECO:0000256" key="2">
    <source>
        <dbReference type="ARBA" id="ARBA00022475"/>
    </source>
</evidence>
<dbReference type="InterPro" id="IPR018076">
    <property type="entry name" value="T2SS_GspF_dom"/>
</dbReference>
<dbReference type="STRING" id="1610493.RPIT_01415"/>
<dbReference type="KEGG" id="tfl:RPIT_01415"/>
<dbReference type="Proteomes" id="UP000188324">
    <property type="component" value="Chromosome"/>
</dbReference>
<dbReference type="GO" id="GO:0005886">
    <property type="term" value="C:plasma membrane"/>
    <property type="evidence" value="ECO:0007669"/>
    <property type="project" value="UniProtKB-SubCell"/>
</dbReference>
<name>A0A1Q2CC00_9ACTN</name>
<evidence type="ECO:0000256" key="5">
    <source>
        <dbReference type="ARBA" id="ARBA00023136"/>
    </source>
</evidence>
<dbReference type="Gene3D" id="1.20.81.30">
    <property type="entry name" value="Type II secretion system (T2SS), domain F"/>
    <property type="match status" value="1"/>
</dbReference>
<feature type="transmembrane region" description="Helical" evidence="6">
    <location>
        <begin position="21"/>
        <end position="52"/>
    </location>
</feature>
<evidence type="ECO:0000256" key="3">
    <source>
        <dbReference type="ARBA" id="ARBA00022692"/>
    </source>
</evidence>
<gene>
    <name evidence="8" type="ORF">RPIT_01415</name>
</gene>
<keyword evidence="4 6" id="KW-1133">Transmembrane helix</keyword>
<keyword evidence="2" id="KW-1003">Cell membrane</keyword>
<evidence type="ECO:0000256" key="1">
    <source>
        <dbReference type="ARBA" id="ARBA00004651"/>
    </source>
</evidence>
<dbReference type="EMBL" id="CP019605">
    <property type="protein sequence ID" value="AQP43638.1"/>
    <property type="molecule type" value="Genomic_DNA"/>
</dbReference>
<dbReference type="PANTHER" id="PTHR35007:SF3">
    <property type="entry name" value="POSSIBLE CONSERVED ALANINE RICH MEMBRANE PROTEIN"/>
    <property type="match status" value="1"/>
</dbReference>
<keyword evidence="9" id="KW-1185">Reference proteome</keyword>
<feature type="transmembrane region" description="Helical" evidence="6">
    <location>
        <begin position="181"/>
        <end position="205"/>
    </location>
</feature>
<dbReference type="PANTHER" id="PTHR35007">
    <property type="entry name" value="INTEGRAL MEMBRANE PROTEIN-RELATED"/>
    <property type="match status" value="1"/>
</dbReference>
<keyword evidence="3 6" id="KW-0812">Transmembrane</keyword>
<dbReference type="AlphaFoldDB" id="A0A1Q2CC00"/>
<dbReference type="Pfam" id="PF00482">
    <property type="entry name" value="T2SSF"/>
    <property type="match status" value="1"/>
</dbReference>
<evidence type="ECO:0000313" key="8">
    <source>
        <dbReference type="EMBL" id="AQP43638.1"/>
    </source>
</evidence>
<reference evidence="8 9" key="1">
    <citation type="journal article" date="2016" name="Int. J. Syst. Evol. Microbiol.">
        <title>Tessaracoccus flavus sp. nov., isolated from the drainage system of a lindane-producing factory.</title>
        <authorList>
            <person name="Kumari R."/>
            <person name="Singh P."/>
            <person name="Schumann P."/>
            <person name="Lal R."/>
        </authorList>
    </citation>
    <scope>NUCLEOTIDE SEQUENCE [LARGE SCALE GENOMIC DNA]</scope>
    <source>
        <strain evidence="8 9">RP1T</strain>
    </source>
</reference>
<evidence type="ECO:0000256" key="4">
    <source>
        <dbReference type="ARBA" id="ARBA00022989"/>
    </source>
</evidence>